<evidence type="ECO:0000256" key="6">
    <source>
        <dbReference type="ARBA" id="ARBA00022960"/>
    </source>
</evidence>
<keyword evidence="6 10" id="KW-0133">Cell shape</keyword>
<dbReference type="PANTHER" id="PTHR43024">
    <property type="entry name" value="UDP-N-ACETYLMURAMOYL-TRIPEPTIDE--D-ALANYL-D-ALANINE LIGASE"/>
    <property type="match status" value="1"/>
</dbReference>
<dbReference type="EMBL" id="JAGDYP010000003">
    <property type="protein sequence ID" value="MBO1883849.1"/>
    <property type="molecule type" value="Genomic_DNA"/>
</dbReference>
<dbReference type="Pfam" id="PF08245">
    <property type="entry name" value="Mur_ligase_M"/>
    <property type="match status" value="1"/>
</dbReference>
<evidence type="ECO:0000256" key="5">
    <source>
        <dbReference type="ARBA" id="ARBA00022840"/>
    </source>
</evidence>
<feature type="domain" description="Mur ligase C-terminal" evidence="13">
    <location>
        <begin position="324"/>
        <end position="438"/>
    </location>
</feature>
<evidence type="ECO:0000256" key="2">
    <source>
        <dbReference type="ARBA" id="ARBA00022598"/>
    </source>
</evidence>
<dbReference type="InterPro" id="IPR013221">
    <property type="entry name" value="Mur_ligase_cen"/>
</dbReference>
<organism evidence="15 16">
    <name type="scientific">Capnocytophaga bilenii</name>
    <dbReference type="NCBI Taxonomy" id="2819369"/>
    <lineage>
        <taxon>Bacteria</taxon>
        <taxon>Pseudomonadati</taxon>
        <taxon>Bacteroidota</taxon>
        <taxon>Flavobacteriia</taxon>
        <taxon>Flavobacteriales</taxon>
        <taxon>Flavobacteriaceae</taxon>
        <taxon>Capnocytophaga</taxon>
    </lineage>
</organism>
<dbReference type="InterPro" id="IPR000713">
    <property type="entry name" value="Mur_ligase_N"/>
</dbReference>
<feature type="domain" description="Mur ligase central" evidence="14">
    <location>
        <begin position="93"/>
        <end position="300"/>
    </location>
</feature>
<sequence>MKDLYEKFIASSGVCTDTRKIGIGSIYFALKGASFDGNAFAEEALTKGAAFAVIDNPAYMTSDKMILVPDVLTCLQQLATYHRRQLGTLVIAITGSNGKTTTKELIKAVLSQQLQVIATEGNLNNNIGVPLTLLRIKPTHDLAIVEMGANHPNEIATLCQIAEPDYGYITSIGKAHLEGFGSFQGVINTKAELYNYLKAHHKTIIANADNAITEELLQGYDLVYRFGSKQGADLLVELLNSQPVMVRFGNSSERIQTEKAIEEEPLVANTFEGFANAPTEATSHLVGTYNFSNVAAAIAFGRYFKLSDGAIKRGIESYVPQNNRSELLQWKGNMVLLDAYNANPSSMAAAIDNIVAMNSYAKKVIVLGDMFELGDYAAEEHQHIADMLAAHYWEGVYLVGKHFACTKSVYPKYETFEAFYEAFQKTNYKDCLILIKGSRGMAMERAIK</sequence>
<dbReference type="SUPFAM" id="SSF63418">
    <property type="entry name" value="MurE/MurF N-terminal domain"/>
    <property type="match status" value="1"/>
</dbReference>
<reference evidence="15 16" key="1">
    <citation type="submission" date="2021-03" db="EMBL/GenBank/DDBJ databases">
        <title>Isolation and description of Capnocytophaga bilenii sp. nov., a novel Capnocytophaga species, isolated from a gingivitis subject.</title>
        <authorList>
            <person name="Antezack A."/>
            <person name="Monnet-Corti V."/>
            <person name="La Scola B."/>
        </authorList>
    </citation>
    <scope>NUCLEOTIDE SEQUENCE [LARGE SCALE GENOMIC DNA]</scope>
    <source>
        <strain evidence="15 16">Marseille-Q4570</strain>
    </source>
</reference>
<dbReference type="InterPro" id="IPR051046">
    <property type="entry name" value="MurCDEF_CellWall_CoF430Synth"/>
</dbReference>
<dbReference type="RefSeq" id="WP_208058443.1">
    <property type="nucleotide sequence ID" value="NZ_JAGDYP010000003.1"/>
</dbReference>
<evidence type="ECO:0000313" key="16">
    <source>
        <dbReference type="Proteomes" id="UP000681610"/>
    </source>
</evidence>
<evidence type="ECO:0000259" key="12">
    <source>
        <dbReference type="Pfam" id="PF01225"/>
    </source>
</evidence>
<evidence type="ECO:0000256" key="10">
    <source>
        <dbReference type="HAMAP-Rule" id="MF_02019"/>
    </source>
</evidence>
<accession>A0ABS3PY68</accession>
<dbReference type="InterPro" id="IPR036615">
    <property type="entry name" value="Mur_ligase_C_dom_sf"/>
</dbReference>
<name>A0ABS3PY68_9FLAO</name>
<comment type="similarity">
    <text evidence="10">Belongs to the MurCDEF family. MurF subfamily.</text>
</comment>
<evidence type="ECO:0000256" key="4">
    <source>
        <dbReference type="ARBA" id="ARBA00022741"/>
    </source>
</evidence>
<dbReference type="SUPFAM" id="SSF53623">
    <property type="entry name" value="MurD-like peptide ligases, catalytic domain"/>
    <property type="match status" value="1"/>
</dbReference>
<keyword evidence="1 10" id="KW-0963">Cytoplasm</keyword>
<comment type="subcellular location">
    <subcellularLocation>
        <location evidence="10 11">Cytoplasm</location>
    </subcellularLocation>
</comment>
<dbReference type="Gene3D" id="3.40.1390.10">
    <property type="entry name" value="MurE/MurF, N-terminal domain"/>
    <property type="match status" value="1"/>
</dbReference>
<evidence type="ECO:0000256" key="11">
    <source>
        <dbReference type="RuleBase" id="RU004136"/>
    </source>
</evidence>
<dbReference type="InterPro" id="IPR005863">
    <property type="entry name" value="UDP-N-AcMur_synth"/>
</dbReference>
<keyword evidence="8 10" id="KW-0131">Cell cycle</keyword>
<dbReference type="GO" id="GO:0016874">
    <property type="term" value="F:ligase activity"/>
    <property type="evidence" value="ECO:0007669"/>
    <property type="project" value="UniProtKB-KW"/>
</dbReference>
<keyword evidence="7 10" id="KW-0573">Peptidoglycan synthesis</keyword>
<comment type="caution">
    <text evidence="15">The sequence shown here is derived from an EMBL/GenBank/DDBJ whole genome shotgun (WGS) entry which is preliminary data.</text>
</comment>
<keyword evidence="4 10" id="KW-0547">Nucleotide-binding</keyword>
<dbReference type="InterPro" id="IPR035911">
    <property type="entry name" value="MurE/MurF_N"/>
</dbReference>
<protein>
    <recommendedName>
        <fullName evidence="10 11">UDP-N-acetylmuramoyl-tripeptide--D-alanyl-D-alanine ligase</fullName>
        <ecNumber evidence="10 11">6.3.2.10</ecNumber>
    </recommendedName>
    <alternativeName>
        <fullName evidence="10">D-alanyl-D-alanine-adding enzyme</fullName>
    </alternativeName>
</protein>
<dbReference type="EC" id="6.3.2.10" evidence="10 11"/>
<dbReference type="NCBIfam" id="TIGR01143">
    <property type="entry name" value="murF"/>
    <property type="match status" value="1"/>
</dbReference>
<dbReference type="HAMAP" id="MF_02019">
    <property type="entry name" value="MurF"/>
    <property type="match status" value="1"/>
</dbReference>
<evidence type="ECO:0000256" key="7">
    <source>
        <dbReference type="ARBA" id="ARBA00022984"/>
    </source>
</evidence>
<feature type="domain" description="Mur ligase N-terminal catalytic" evidence="12">
    <location>
        <begin position="13"/>
        <end position="61"/>
    </location>
</feature>
<evidence type="ECO:0000313" key="15">
    <source>
        <dbReference type="EMBL" id="MBO1883849.1"/>
    </source>
</evidence>
<keyword evidence="16" id="KW-1185">Reference proteome</keyword>
<proteinExistence type="inferred from homology"/>
<dbReference type="Proteomes" id="UP000681610">
    <property type="component" value="Unassembled WGS sequence"/>
</dbReference>
<comment type="catalytic activity">
    <reaction evidence="10 11">
        <text>D-alanyl-D-alanine + UDP-N-acetyl-alpha-D-muramoyl-L-alanyl-gamma-D-glutamyl-meso-2,6-diaminopimelate + ATP = UDP-N-acetyl-alpha-D-muramoyl-L-alanyl-gamma-D-glutamyl-meso-2,6-diaminopimeloyl-D-alanyl-D-alanine + ADP + phosphate + H(+)</text>
        <dbReference type="Rhea" id="RHEA:28374"/>
        <dbReference type="ChEBI" id="CHEBI:15378"/>
        <dbReference type="ChEBI" id="CHEBI:30616"/>
        <dbReference type="ChEBI" id="CHEBI:43474"/>
        <dbReference type="ChEBI" id="CHEBI:57822"/>
        <dbReference type="ChEBI" id="CHEBI:61386"/>
        <dbReference type="ChEBI" id="CHEBI:83905"/>
        <dbReference type="ChEBI" id="CHEBI:456216"/>
        <dbReference type="EC" id="6.3.2.10"/>
    </reaction>
</comment>
<evidence type="ECO:0000256" key="9">
    <source>
        <dbReference type="ARBA" id="ARBA00023316"/>
    </source>
</evidence>
<gene>
    <name evidence="10 15" type="primary">murF</name>
    <name evidence="15" type="ORF">J4N46_05335</name>
</gene>
<keyword evidence="3 10" id="KW-0132">Cell division</keyword>
<keyword evidence="5 10" id="KW-0067">ATP-binding</keyword>
<dbReference type="SUPFAM" id="SSF53244">
    <property type="entry name" value="MurD-like peptide ligases, peptide-binding domain"/>
    <property type="match status" value="1"/>
</dbReference>
<dbReference type="Pfam" id="PF02875">
    <property type="entry name" value="Mur_ligase_C"/>
    <property type="match status" value="1"/>
</dbReference>
<evidence type="ECO:0000256" key="8">
    <source>
        <dbReference type="ARBA" id="ARBA00023306"/>
    </source>
</evidence>
<feature type="binding site" evidence="10">
    <location>
        <begin position="95"/>
        <end position="101"/>
    </location>
    <ligand>
        <name>ATP</name>
        <dbReference type="ChEBI" id="CHEBI:30616"/>
    </ligand>
</feature>
<dbReference type="InterPro" id="IPR004101">
    <property type="entry name" value="Mur_ligase_C"/>
</dbReference>
<keyword evidence="2 10" id="KW-0436">Ligase</keyword>
<evidence type="ECO:0000256" key="3">
    <source>
        <dbReference type="ARBA" id="ARBA00022618"/>
    </source>
</evidence>
<dbReference type="Gene3D" id="3.90.190.20">
    <property type="entry name" value="Mur ligase, C-terminal domain"/>
    <property type="match status" value="1"/>
</dbReference>
<comment type="pathway">
    <text evidence="10 11">Cell wall biogenesis; peptidoglycan biosynthesis.</text>
</comment>
<dbReference type="PANTHER" id="PTHR43024:SF1">
    <property type="entry name" value="UDP-N-ACETYLMURAMOYL-TRIPEPTIDE--D-ALANYL-D-ALANINE LIGASE"/>
    <property type="match status" value="1"/>
</dbReference>
<evidence type="ECO:0000259" key="13">
    <source>
        <dbReference type="Pfam" id="PF02875"/>
    </source>
</evidence>
<dbReference type="InterPro" id="IPR036565">
    <property type="entry name" value="Mur-like_cat_sf"/>
</dbReference>
<dbReference type="Gene3D" id="3.40.1190.10">
    <property type="entry name" value="Mur-like, catalytic domain"/>
    <property type="match status" value="1"/>
</dbReference>
<evidence type="ECO:0000256" key="1">
    <source>
        <dbReference type="ARBA" id="ARBA00022490"/>
    </source>
</evidence>
<dbReference type="Pfam" id="PF01225">
    <property type="entry name" value="Mur_ligase"/>
    <property type="match status" value="1"/>
</dbReference>
<comment type="function">
    <text evidence="10 11">Involved in cell wall formation. Catalyzes the final step in the synthesis of UDP-N-acetylmuramoyl-pentapeptide, the precursor of murein.</text>
</comment>
<keyword evidence="9 10" id="KW-0961">Cell wall biogenesis/degradation</keyword>
<evidence type="ECO:0000259" key="14">
    <source>
        <dbReference type="Pfam" id="PF08245"/>
    </source>
</evidence>